<evidence type="ECO:0000313" key="5">
    <source>
        <dbReference type="Proteomes" id="UP000298656"/>
    </source>
</evidence>
<comment type="similarity">
    <text evidence="1 3">Belongs to the RelE toxin family.</text>
</comment>
<evidence type="ECO:0000256" key="2">
    <source>
        <dbReference type="ARBA" id="ARBA00022649"/>
    </source>
</evidence>
<proteinExistence type="inferred from homology"/>
<keyword evidence="2" id="KW-1277">Toxin-antitoxin system</keyword>
<dbReference type="PANTHER" id="PTHR33755">
    <property type="entry name" value="TOXIN PARE1-RELATED"/>
    <property type="match status" value="1"/>
</dbReference>
<evidence type="ECO:0000256" key="3">
    <source>
        <dbReference type="PIRNR" id="PIRNR029218"/>
    </source>
</evidence>
<reference evidence="4 5" key="1">
    <citation type="submission" date="2019-05" db="EMBL/GenBank/DDBJ databases">
        <title>Burkholderia sp. DHOD12, isolated from subtropical forest soil.</title>
        <authorList>
            <person name="Gao Z.-H."/>
            <person name="Qiu L.-H."/>
        </authorList>
    </citation>
    <scope>NUCLEOTIDE SEQUENCE [LARGE SCALE GENOMIC DNA]</scope>
    <source>
        <strain evidence="4 5">DHOD12</strain>
    </source>
</reference>
<name>A0A4P8J140_9BURK</name>
<dbReference type="Gene3D" id="3.30.2310.20">
    <property type="entry name" value="RelE-like"/>
    <property type="match status" value="1"/>
</dbReference>
<dbReference type="OrthoDB" id="516834at2"/>
<dbReference type="Proteomes" id="UP000298656">
    <property type="component" value="Chromosome 2"/>
</dbReference>
<evidence type="ECO:0000256" key="1">
    <source>
        <dbReference type="ARBA" id="ARBA00006226"/>
    </source>
</evidence>
<dbReference type="InterPro" id="IPR007712">
    <property type="entry name" value="RelE/ParE_toxin"/>
</dbReference>
<dbReference type="PANTHER" id="PTHR33755:SF9">
    <property type="entry name" value="TOXIN PARE1"/>
    <property type="match status" value="1"/>
</dbReference>
<dbReference type="InterPro" id="IPR035093">
    <property type="entry name" value="RelE/ParE_toxin_dom_sf"/>
</dbReference>
<organism evidence="4 5">
    <name type="scientific">Trinickia violacea</name>
    <dbReference type="NCBI Taxonomy" id="2571746"/>
    <lineage>
        <taxon>Bacteria</taxon>
        <taxon>Pseudomonadati</taxon>
        <taxon>Pseudomonadota</taxon>
        <taxon>Betaproteobacteria</taxon>
        <taxon>Burkholderiales</taxon>
        <taxon>Burkholderiaceae</taxon>
        <taxon>Trinickia</taxon>
    </lineage>
</organism>
<accession>A0A4P8J140</accession>
<keyword evidence="5" id="KW-1185">Reference proteome</keyword>
<evidence type="ECO:0000313" key="4">
    <source>
        <dbReference type="EMBL" id="QCP54507.1"/>
    </source>
</evidence>
<dbReference type="InterPro" id="IPR028344">
    <property type="entry name" value="ParE1/4"/>
</dbReference>
<dbReference type="Pfam" id="PF05016">
    <property type="entry name" value="ParE_toxin"/>
    <property type="match status" value="1"/>
</dbReference>
<sequence length="99" mass="11730">MAAKGRQLRLTPLAERDLEDIWRFTFEHWSLDQANRYHRDLIATLEALARGDKIGCVCTVRDGYCRYAVGSHVVFYRETDRTLDIIRILHQRMDVDRHL</sequence>
<dbReference type="AlphaFoldDB" id="A0A4P8J140"/>
<dbReference type="EMBL" id="CP040078">
    <property type="protein sequence ID" value="QCP54507.1"/>
    <property type="molecule type" value="Genomic_DNA"/>
</dbReference>
<gene>
    <name evidence="4" type="ORF">FAZ95_37070</name>
</gene>
<dbReference type="InterPro" id="IPR051803">
    <property type="entry name" value="TA_system_RelE-like_toxin"/>
</dbReference>
<dbReference type="RefSeq" id="WP_137337268.1">
    <property type="nucleotide sequence ID" value="NZ_CP040078.1"/>
</dbReference>
<protein>
    <recommendedName>
        <fullName evidence="3">Toxin</fullName>
    </recommendedName>
</protein>
<dbReference type="PIRSF" id="PIRSF029218">
    <property type="entry name" value="ParE"/>
    <property type="match status" value="1"/>
</dbReference>
<dbReference type="KEGG" id="tvl:FAZ95_37070"/>